<evidence type="ECO:0000313" key="3">
    <source>
        <dbReference type="Proteomes" id="UP000078595"/>
    </source>
</evidence>
<accession>A0A1A6ABB6</accession>
<dbReference type="AlphaFoldDB" id="A0A1A6ABB6"/>
<proteinExistence type="predicted"/>
<name>A0A1A6ABB6_9TREE</name>
<sequence>MVKTLIIEDMPSLFVIAQYLDPHSHGSTILCAPYGCTSSHHELNHLYDPHRRTKQQFRVFTNVINIAFEADLVETLYWGEYDHYKAQQMLVTLGHFLKPTHLCVACLRSGPYVPYKHDLGSELPLIMLPCLIQWDLASITSHGFFFYNPRAFRSVTKSIRAYMPGHIHPCSWASGAGWGGDRGCQEGCEDWIMGEAILRIYDVRKGYFDPALKGCRVTLIPSRIRYRDTIKDTHRYVMNAMPHLGTDGGEGVWDDLRYLDWANDKFQITSQQIDERCVCCCDR</sequence>
<evidence type="ECO:0000313" key="2">
    <source>
        <dbReference type="EMBL" id="WWC59745.1"/>
    </source>
</evidence>
<organism evidence="1">
    <name type="scientific">Kwoniella dejecticola CBS 10117</name>
    <dbReference type="NCBI Taxonomy" id="1296121"/>
    <lineage>
        <taxon>Eukaryota</taxon>
        <taxon>Fungi</taxon>
        <taxon>Dikarya</taxon>
        <taxon>Basidiomycota</taxon>
        <taxon>Agaricomycotina</taxon>
        <taxon>Tremellomycetes</taxon>
        <taxon>Tremellales</taxon>
        <taxon>Cryptococcaceae</taxon>
        <taxon>Kwoniella</taxon>
    </lineage>
</organism>
<reference evidence="2" key="3">
    <citation type="submission" date="2024-02" db="EMBL/GenBank/DDBJ databases">
        <title>Comparative genomics of Cryptococcus and Kwoniella reveals pathogenesis evolution and contrasting modes of karyotype evolution via chromosome fusion or intercentromeric recombination.</title>
        <authorList>
            <person name="Coelho M.A."/>
            <person name="David-Palma M."/>
            <person name="Shea T."/>
            <person name="Bowers K."/>
            <person name="McGinley-Smith S."/>
            <person name="Mohammad A.W."/>
            <person name="Gnirke A."/>
            <person name="Yurkov A.M."/>
            <person name="Nowrousian M."/>
            <person name="Sun S."/>
            <person name="Cuomo C.A."/>
            <person name="Heitman J."/>
        </authorList>
    </citation>
    <scope>NUCLEOTIDE SEQUENCE</scope>
    <source>
        <strain evidence="2">CBS 10117</strain>
    </source>
</reference>
<dbReference type="OrthoDB" id="2566380at2759"/>
<keyword evidence="3" id="KW-1185">Reference proteome</keyword>
<dbReference type="EMBL" id="KI894028">
    <property type="protein sequence ID" value="OBR87351.1"/>
    <property type="molecule type" value="Genomic_DNA"/>
</dbReference>
<dbReference type="GeneID" id="28965252"/>
<dbReference type="EMBL" id="CP144531">
    <property type="protein sequence ID" value="WWC59745.1"/>
    <property type="molecule type" value="Genomic_DNA"/>
</dbReference>
<gene>
    <name evidence="1" type="ORF">I303_01553</name>
    <name evidence="2" type="ORF">I303_102307</name>
</gene>
<reference evidence="2" key="2">
    <citation type="submission" date="2013-07" db="EMBL/GenBank/DDBJ databases">
        <authorList>
            <consortium name="The Broad Institute Genome Sequencing Platform"/>
            <person name="Cuomo C."/>
            <person name="Litvintseva A."/>
            <person name="Chen Y."/>
            <person name="Heitman J."/>
            <person name="Sun S."/>
            <person name="Springer D."/>
            <person name="Dromer F."/>
            <person name="Young S.K."/>
            <person name="Zeng Q."/>
            <person name="Gargeya S."/>
            <person name="Fitzgerald M."/>
            <person name="Abouelleil A."/>
            <person name="Alvarado L."/>
            <person name="Berlin A.M."/>
            <person name="Chapman S.B."/>
            <person name="Dewar J."/>
            <person name="Goldberg J."/>
            <person name="Griggs A."/>
            <person name="Gujja S."/>
            <person name="Hansen M."/>
            <person name="Howarth C."/>
            <person name="Imamovic A."/>
            <person name="Larimer J."/>
            <person name="McCowan C."/>
            <person name="Murphy C."/>
            <person name="Pearson M."/>
            <person name="Priest M."/>
            <person name="Roberts A."/>
            <person name="Saif S."/>
            <person name="Shea T."/>
            <person name="Sykes S."/>
            <person name="Wortman J."/>
            <person name="Nusbaum C."/>
            <person name="Birren B."/>
        </authorList>
    </citation>
    <scope>NUCLEOTIDE SEQUENCE</scope>
    <source>
        <strain evidence="2">CBS 10117</strain>
    </source>
</reference>
<protein>
    <submittedName>
        <fullName evidence="1">Uncharacterized protein</fullName>
    </submittedName>
</protein>
<dbReference type="VEuPathDB" id="FungiDB:I303_01553"/>
<evidence type="ECO:0000313" key="1">
    <source>
        <dbReference type="EMBL" id="OBR87351.1"/>
    </source>
</evidence>
<dbReference type="KEGG" id="kdj:28965252"/>
<reference evidence="1" key="1">
    <citation type="submission" date="2013-07" db="EMBL/GenBank/DDBJ databases">
        <title>The Genome Sequence of Cryptococcus dejecticola CBS10117.</title>
        <authorList>
            <consortium name="The Broad Institute Genome Sequencing Platform"/>
            <person name="Cuomo C."/>
            <person name="Litvintseva A."/>
            <person name="Chen Y."/>
            <person name="Heitman J."/>
            <person name="Sun S."/>
            <person name="Springer D."/>
            <person name="Dromer F."/>
            <person name="Young S.K."/>
            <person name="Zeng Q."/>
            <person name="Gargeya S."/>
            <person name="Fitzgerald M."/>
            <person name="Abouelleil A."/>
            <person name="Alvarado L."/>
            <person name="Berlin A.M."/>
            <person name="Chapman S.B."/>
            <person name="Dewar J."/>
            <person name="Goldberg J."/>
            <person name="Griggs A."/>
            <person name="Gujja S."/>
            <person name="Hansen M."/>
            <person name="Howarth C."/>
            <person name="Imamovic A."/>
            <person name="Larimer J."/>
            <person name="McCowan C."/>
            <person name="Murphy C."/>
            <person name="Pearson M."/>
            <person name="Priest M."/>
            <person name="Roberts A."/>
            <person name="Saif S."/>
            <person name="Shea T."/>
            <person name="Sykes S."/>
            <person name="Wortman J."/>
            <person name="Nusbaum C."/>
            <person name="Birren B."/>
        </authorList>
    </citation>
    <scope>NUCLEOTIDE SEQUENCE [LARGE SCALE GENOMIC DNA]</scope>
    <source>
        <strain evidence="1">CBS 10117</strain>
    </source>
</reference>
<dbReference type="Proteomes" id="UP000078595">
    <property type="component" value="Chromosome 2"/>
</dbReference>
<dbReference type="RefSeq" id="XP_018265193.1">
    <property type="nucleotide sequence ID" value="XM_018404912.1"/>
</dbReference>